<keyword evidence="6 9" id="KW-0472">Membrane</keyword>
<comment type="similarity">
    <text evidence="7">Belongs to the MIP/aquaporin (TC 1.A.8) family. SIP (TC 1.A.8.10) subfamily.</text>
</comment>
<dbReference type="PRINTS" id="PR00783">
    <property type="entry name" value="MINTRINSICP"/>
</dbReference>
<keyword evidence="11" id="KW-1185">Reference proteome</keyword>
<accession>A0AAD3SJ67</accession>
<dbReference type="SUPFAM" id="SSF81338">
    <property type="entry name" value="Aquaporin-like"/>
    <property type="match status" value="1"/>
</dbReference>
<feature type="transmembrane region" description="Helical" evidence="9">
    <location>
        <begin position="44"/>
        <end position="64"/>
    </location>
</feature>
<dbReference type="InterPro" id="IPR000425">
    <property type="entry name" value="MIP"/>
</dbReference>
<dbReference type="InterPro" id="IPR044222">
    <property type="entry name" value="SIP1-1/2-like"/>
</dbReference>
<comment type="subcellular location">
    <subcellularLocation>
        <location evidence="1">Membrane</location>
        <topology evidence="1">Multi-pass membrane protein</topology>
    </subcellularLocation>
</comment>
<reference evidence="10" key="1">
    <citation type="submission" date="2023-05" db="EMBL/GenBank/DDBJ databases">
        <title>Nepenthes gracilis genome sequencing.</title>
        <authorList>
            <person name="Fukushima K."/>
        </authorList>
    </citation>
    <scope>NUCLEOTIDE SEQUENCE</scope>
    <source>
        <strain evidence="10">SING2019-196</strain>
    </source>
</reference>
<dbReference type="PANTHER" id="PTHR46739:SF3">
    <property type="entry name" value="AQUAPORIN SIP1-1"/>
    <property type="match status" value="1"/>
</dbReference>
<comment type="caution">
    <text evidence="10">The sequence shown here is derived from an EMBL/GenBank/DDBJ whole genome shotgun (WGS) entry which is preliminary data.</text>
</comment>
<dbReference type="GO" id="GO:0015250">
    <property type="term" value="F:water channel activity"/>
    <property type="evidence" value="ECO:0007669"/>
    <property type="project" value="InterPro"/>
</dbReference>
<dbReference type="EMBL" id="BSYO01000011">
    <property type="protein sequence ID" value="GMH11800.1"/>
    <property type="molecule type" value="Genomic_DNA"/>
</dbReference>
<keyword evidence="5 9" id="KW-1133">Transmembrane helix</keyword>
<evidence type="ECO:0000256" key="7">
    <source>
        <dbReference type="ARBA" id="ARBA00024030"/>
    </source>
</evidence>
<name>A0AAD3SJ67_NEPGR</name>
<protein>
    <submittedName>
        <fullName evidence="10">Uncharacterized protein</fullName>
    </submittedName>
</protein>
<keyword evidence="2 8" id="KW-0813">Transport</keyword>
<dbReference type="Pfam" id="PF00230">
    <property type="entry name" value="MIP"/>
    <property type="match status" value="1"/>
</dbReference>
<evidence type="ECO:0000313" key="10">
    <source>
        <dbReference type="EMBL" id="GMH11800.1"/>
    </source>
</evidence>
<evidence type="ECO:0000256" key="5">
    <source>
        <dbReference type="ARBA" id="ARBA00022989"/>
    </source>
</evidence>
<evidence type="ECO:0000256" key="9">
    <source>
        <dbReference type="SAM" id="Phobius"/>
    </source>
</evidence>
<feature type="transmembrane region" description="Helical" evidence="9">
    <location>
        <begin position="207"/>
        <end position="229"/>
    </location>
</feature>
<dbReference type="PANTHER" id="PTHR46739">
    <property type="entry name" value="AQUAPORIN SIP1-1"/>
    <property type="match status" value="1"/>
</dbReference>
<sequence length="244" mass="25954">MAVGAIKAVVCDAVLTFMWMFCTSATGVVTCIIETAIGVGGSNWTYAILTVVFAVTIFVFNAIADALGASFNPAGNASTYAAGLPGDTLFSMALRFPAQAVGAVGGAMAINLVMPKRYRHMLVGPSLKVGMHTGAMAEGLLTFLNTFTILIISHRISAGSSAKAWLLAMATVTLVVAGSSYTGPSINPVNAFGWAYMENRHNTREHFYVYWICPLIGATLAALIFRVVFSQAQPERQKKAEKEE</sequence>
<organism evidence="10 11">
    <name type="scientific">Nepenthes gracilis</name>
    <name type="common">Slender pitcher plant</name>
    <dbReference type="NCBI Taxonomy" id="150966"/>
    <lineage>
        <taxon>Eukaryota</taxon>
        <taxon>Viridiplantae</taxon>
        <taxon>Streptophyta</taxon>
        <taxon>Embryophyta</taxon>
        <taxon>Tracheophyta</taxon>
        <taxon>Spermatophyta</taxon>
        <taxon>Magnoliopsida</taxon>
        <taxon>eudicotyledons</taxon>
        <taxon>Gunneridae</taxon>
        <taxon>Pentapetalae</taxon>
        <taxon>Caryophyllales</taxon>
        <taxon>Nepenthaceae</taxon>
        <taxon>Nepenthes</taxon>
    </lineage>
</organism>
<evidence type="ECO:0000256" key="8">
    <source>
        <dbReference type="RuleBase" id="RU000477"/>
    </source>
</evidence>
<proteinExistence type="inferred from homology"/>
<dbReference type="AlphaFoldDB" id="A0AAD3SJ67"/>
<keyword evidence="4" id="KW-0677">Repeat</keyword>
<dbReference type="GO" id="GO:0016020">
    <property type="term" value="C:membrane"/>
    <property type="evidence" value="ECO:0007669"/>
    <property type="project" value="UniProtKB-SubCell"/>
</dbReference>
<evidence type="ECO:0000256" key="3">
    <source>
        <dbReference type="ARBA" id="ARBA00022692"/>
    </source>
</evidence>
<dbReference type="Proteomes" id="UP001279734">
    <property type="component" value="Unassembled WGS sequence"/>
</dbReference>
<keyword evidence="3 8" id="KW-0812">Transmembrane</keyword>
<evidence type="ECO:0000313" key="11">
    <source>
        <dbReference type="Proteomes" id="UP001279734"/>
    </source>
</evidence>
<feature type="transmembrane region" description="Helical" evidence="9">
    <location>
        <begin position="164"/>
        <end position="187"/>
    </location>
</feature>
<feature type="transmembrane region" description="Helical" evidence="9">
    <location>
        <begin position="134"/>
        <end position="152"/>
    </location>
</feature>
<dbReference type="Gene3D" id="1.20.1080.10">
    <property type="entry name" value="Glycerol uptake facilitator protein"/>
    <property type="match status" value="1"/>
</dbReference>
<feature type="transmembrane region" description="Helical" evidence="9">
    <location>
        <begin position="12"/>
        <end position="38"/>
    </location>
</feature>
<evidence type="ECO:0000256" key="2">
    <source>
        <dbReference type="ARBA" id="ARBA00022448"/>
    </source>
</evidence>
<gene>
    <name evidence="10" type="ORF">Nepgr_013641</name>
</gene>
<evidence type="ECO:0000256" key="6">
    <source>
        <dbReference type="ARBA" id="ARBA00023136"/>
    </source>
</evidence>
<dbReference type="InterPro" id="IPR023271">
    <property type="entry name" value="Aquaporin-like"/>
</dbReference>
<evidence type="ECO:0000256" key="4">
    <source>
        <dbReference type="ARBA" id="ARBA00022737"/>
    </source>
</evidence>
<evidence type="ECO:0000256" key="1">
    <source>
        <dbReference type="ARBA" id="ARBA00004141"/>
    </source>
</evidence>